<dbReference type="AlphaFoldDB" id="A0AAV3UMS2"/>
<reference evidence="1 2" key="1">
    <citation type="journal article" date="2019" name="Int. J. Syst. Evol. Microbiol.">
        <title>The Global Catalogue of Microorganisms (GCM) 10K type strain sequencing project: providing services to taxonomists for standard genome sequencing and annotation.</title>
        <authorList>
            <consortium name="The Broad Institute Genomics Platform"/>
            <consortium name="The Broad Institute Genome Sequencing Center for Infectious Disease"/>
            <person name="Wu L."/>
            <person name="Ma J."/>
        </authorList>
    </citation>
    <scope>NUCLEOTIDE SEQUENCE [LARGE SCALE GENOMIC DNA]</scope>
    <source>
        <strain evidence="1 2">JCM 17504</strain>
    </source>
</reference>
<dbReference type="Proteomes" id="UP001501729">
    <property type="component" value="Unassembled WGS sequence"/>
</dbReference>
<evidence type="ECO:0000313" key="1">
    <source>
        <dbReference type="EMBL" id="GAA5057796.1"/>
    </source>
</evidence>
<organism evidence="1 2">
    <name type="scientific">Haladaptatus pallidirubidus</name>
    <dbReference type="NCBI Taxonomy" id="1008152"/>
    <lineage>
        <taxon>Archaea</taxon>
        <taxon>Methanobacteriati</taxon>
        <taxon>Methanobacteriota</taxon>
        <taxon>Stenosarchaea group</taxon>
        <taxon>Halobacteria</taxon>
        <taxon>Halobacteriales</taxon>
        <taxon>Haladaptataceae</taxon>
        <taxon>Haladaptatus</taxon>
    </lineage>
</organism>
<sequence length="79" mass="9105">MSASQSIFEDWSVDESPPECYREWLGEDNSDHEAEPRCACSEEVSLQFARVFGDNDNEVFACRACSSLSERQKVMRSYR</sequence>
<proteinExistence type="predicted"/>
<dbReference type="GeneID" id="68614117"/>
<dbReference type="RefSeq" id="WP_227773880.1">
    <property type="nucleotide sequence ID" value="NZ_BAABKX010000015.1"/>
</dbReference>
<name>A0AAV3UMS2_9EURY</name>
<evidence type="ECO:0000313" key="2">
    <source>
        <dbReference type="Proteomes" id="UP001501729"/>
    </source>
</evidence>
<gene>
    <name evidence="1" type="ORF">GCM10025751_40080</name>
</gene>
<accession>A0AAV3UMS2</accession>
<comment type="caution">
    <text evidence="1">The sequence shown here is derived from an EMBL/GenBank/DDBJ whole genome shotgun (WGS) entry which is preliminary data.</text>
</comment>
<dbReference type="InterPro" id="IPR055985">
    <property type="entry name" value="DUF7563"/>
</dbReference>
<dbReference type="EMBL" id="BAABKX010000015">
    <property type="protein sequence ID" value="GAA5057796.1"/>
    <property type="molecule type" value="Genomic_DNA"/>
</dbReference>
<evidence type="ECO:0008006" key="3">
    <source>
        <dbReference type="Google" id="ProtNLM"/>
    </source>
</evidence>
<dbReference type="Pfam" id="PF24444">
    <property type="entry name" value="DUF7563"/>
    <property type="match status" value="1"/>
</dbReference>
<keyword evidence="2" id="KW-1185">Reference proteome</keyword>
<protein>
    <recommendedName>
        <fullName evidence="3">Small CPxCG-related zinc finger protein</fullName>
    </recommendedName>
</protein>